<gene>
    <name evidence="1" type="ORF">BCF58_3123</name>
</gene>
<dbReference type="RefSeq" id="WP_121462677.1">
    <property type="nucleotide sequence ID" value="NZ_RBXB01000003.1"/>
</dbReference>
<name>A0A495SB10_9FLAO</name>
<evidence type="ECO:0000313" key="2">
    <source>
        <dbReference type="Proteomes" id="UP000272428"/>
    </source>
</evidence>
<dbReference type="PANTHER" id="PTHR37841">
    <property type="entry name" value="GLR2918 PROTEIN"/>
    <property type="match status" value="1"/>
</dbReference>
<organism evidence="1 2">
    <name type="scientific">Chryseobacterium defluvii</name>
    <dbReference type="NCBI Taxonomy" id="160396"/>
    <lineage>
        <taxon>Bacteria</taxon>
        <taxon>Pseudomonadati</taxon>
        <taxon>Bacteroidota</taxon>
        <taxon>Flavobacteriia</taxon>
        <taxon>Flavobacteriales</taxon>
        <taxon>Weeksellaceae</taxon>
        <taxon>Chryseobacterium group</taxon>
        <taxon>Chryseobacterium</taxon>
    </lineage>
</organism>
<dbReference type="OrthoDB" id="623514at2"/>
<dbReference type="AlphaFoldDB" id="A0A495SB10"/>
<dbReference type="PANTHER" id="PTHR37841:SF1">
    <property type="entry name" value="DUF3298 DOMAIN-CONTAINING PROTEIN"/>
    <property type="match status" value="1"/>
</dbReference>
<dbReference type="SUPFAM" id="SSF69360">
    <property type="entry name" value="Cell wall binding repeat"/>
    <property type="match status" value="1"/>
</dbReference>
<evidence type="ECO:0000313" key="1">
    <source>
        <dbReference type="EMBL" id="RKS96691.1"/>
    </source>
</evidence>
<dbReference type="EMBL" id="RBXB01000003">
    <property type="protein sequence ID" value="RKS96691.1"/>
    <property type="molecule type" value="Genomic_DNA"/>
</dbReference>
<protein>
    <submittedName>
        <fullName evidence="1">WG repeat protein</fullName>
    </submittedName>
</protein>
<dbReference type="Proteomes" id="UP000272428">
    <property type="component" value="Unassembled WGS sequence"/>
</dbReference>
<comment type="caution">
    <text evidence="1">The sequence shown here is derived from an EMBL/GenBank/DDBJ whole genome shotgun (WGS) entry which is preliminary data.</text>
</comment>
<dbReference type="Pfam" id="PF14903">
    <property type="entry name" value="WG_beta_rep"/>
    <property type="match status" value="6"/>
</dbReference>
<accession>A0A495SB10</accession>
<sequence>MCRFLLLFILLSCSGNSQKIAGKDIDYFEADEETGWIRVLNKQKKWGFIDKDSIIQIPFEYDFINPFEAELAYAKIDGKEVFITKKNVRIKGGFEAINVFSEGLAAVKKNGKWGFIDNAGNIVIQVQYDEVDYFRPNGLCAVTKNKKSGFINKSGMEIIPVVYDDAYQEMRDQNVIVKKNNKWAVFNNSGKQLSDFIYDSFKRASISDFSKDIFTRDESTLFENGAALVEINGRYEFINTQAKAAFPNNKFDSASVFDTFKNAIVKRNGKYGIIKPDGTFKVPLEYDFIDYFESNHAFSEYYNARKGKIYYLFNKDLKKIGESYEPIYNDFSNSVPTLIYQNLNRKYGVIDWQGKTLVPFEYDNLQKIEKTPFLQARKGNLYGLISEQGQIKIPIQYKEILSIYDKFDGAENGGKLLFIADGKVIDINNNIVIKGYHSIEPVFYNHNKLIVSRNKKFGIIDINKKTLLPLEHDEISNWVEYGPENRHFIVRNGKYGLIEYETFKIIIPPVYDMFWQRENLIFAKKDGKAGILDINNKEICPFIYEEVKPDYYGFGMRSKENKVYAKKADNFFQIDLKGNIIKKISEKEYKSATKPH</sequence>
<keyword evidence="2" id="KW-1185">Reference proteome</keyword>
<dbReference type="InterPro" id="IPR032774">
    <property type="entry name" value="WG_beta_rep"/>
</dbReference>
<proteinExistence type="predicted"/>
<reference evidence="1 2" key="1">
    <citation type="submission" date="2018-10" db="EMBL/GenBank/DDBJ databases">
        <title>Genomic Encyclopedia of Archaeal and Bacterial Type Strains, Phase II (KMG-II): from individual species to whole genera.</title>
        <authorList>
            <person name="Goeker M."/>
        </authorList>
    </citation>
    <scope>NUCLEOTIDE SEQUENCE [LARGE SCALE GENOMIC DNA]</scope>
    <source>
        <strain evidence="1 2">DSM 14219</strain>
    </source>
</reference>